<name>A0ABY9RQ48_9ACTN</name>
<accession>A0ABY9RQ48</accession>
<dbReference type="Proteomes" id="UP001250858">
    <property type="component" value="Chromosome"/>
</dbReference>
<dbReference type="EMBL" id="CP133762">
    <property type="protein sequence ID" value="WMX43804.1"/>
    <property type="molecule type" value="Genomic_DNA"/>
</dbReference>
<evidence type="ECO:0000313" key="3">
    <source>
        <dbReference type="EMBL" id="WMX43804.1"/>
    </source>
</evidence>
<feature type="transmembrane region" description="Helical" evidence="2">
    <location>
        <begin position="25"/>
        <end position="44"/>
    </location>
</feature>
<protein>
    <submittedName>
        <fullName evidence="3">Uncharacterized protein</fullName>
    </submittedName>
</protein>
<proteinExistence type="predicted"/>
<gene>
    <name evidence="3" type="ORF">RGF97_01490</name>
</gene>
<sequence length="124" mass="13541">MSEEPVFVRSRWGTSRYVYNHRNPVGLALIILTPLFAIGMLFALQAETRWSEGELEDAVREGVERLNGGRHYTPLAGDHGFLIAEAMYETGVGPKHGVDTDEGRTGGTPSARRTPNRSTASASP</sequence>
<organism evidence="3 4">
    <name type="scientific">Streptomyces roseicoloratus</name>
    <dbReference type="NCBI Taxonomy" id="2508722"/>
    <lineage>
        <taxon>Bacteria</taxon>
        <taxon>Bacillati</taxon>
        <taxon>Actinomycetota</taxon>
        <taxon>Actinomycetes</taxon>
        <taxon>Kitasatosporales</taxon>
        <taxon>Streptomycetaceae</taxon>
        <taxon>Streptomyces</taxon>
    </lineage>
</organism>
<evidence type="ECO:0000256" key="2">
    <source>
        <dbReference type="SAM" id="Phobius"/>
    </source>
</evidence>
<keyword evidence="2" id="KW-0812">Transmembrane</keyword>
<feature type="region of interest" description="Disordered" evidence="1">
    <location>
        <begin position="92"/>
        <end position="124"/>
    </location>
</feature>
<keyword evidence="4" id="KW-1185">Reference proteome</keyword>
<keyword evidence="2" id="KW-0472">Membrane</keyword>
<dbReference type="RefSeq" id="WP_309547685.1">
    <property type="nucleotide sequence ID" value="NZ_CP133762.1"/>
</dbReference>
<feature type="compositionally biased region" description="Polar residues" evidence="1">
    <location>
        <begin position="107"/>
        <end position="124"/>
    </location>
</feature>
<reference evidence="3 4" key="1">
    <citation type="submission" date="2023-09" db="EMBL/GenBank/DDBJ databases">
        <title>Complete genome of Streptomyces roseicoloratus T14.</title>
        <authorList>
            <person name="Bashizi T."/>
            <person name="Kim M.-J."/>
            <person name="Lee G."/>
            <person name="Tagele S.B."/>
            <person name="Shin J.-H."/>
        </authorList>
    </citation>
    <scope>NUCLEOTIDE SEQUENCE [LARGE SCALE GENOMIC DNA]</scope>
    <source>
        <strain evidence="3 4">T14</strain>
    </source>
</reference>
<keyword evidence="2" id="KW-1133">Transmembrane helix</keyword>
<evidence type="ECO:0000313" key="4">
    <source>
        <dbReference type="Proteomes" id="UP001250858"/>
    </source>
</evidence>
<evidence type="ECO:0000256" key="1">
    <source>
        <dbReference type="SAM" id="MobiDB-lite"/>
    </source>
</evidence>